<sequence length="207" mass="22242">MAAPDSDPDPGSPDHRIRSAAASRDDLVPALAEVFREHGFEGASLALIGARLGLGKGSLYHHFPGGKEEMAARVLDAIEAWFEAEMFRPLREDPDPARAVRAMLAASDAYFRSGRRVCLVGAFALGAVRDRFARRIDAYFAAWRDALADALERAGAPRADALDLAEDAVTAIQGALVTASALQDPDLFGRTLRRLGKRLDAAMARTA</sequence>
<name>A0A2U8VRG4_9HYPH</name>
<keyword evidence="7" id="KW-1185">Reference proteome</keyword>
<keyword evidence="1" id="KW-0805">Transcription regulation</keyword>
<evidence type="ECO:0000259" key="5">
    <source>
        <dbReference type="PROSITE" id="PS50977"/>
    </source>
</evidence>
<keyword evidence="3" id="KW-0804">Transcription</keyword>
<dbReference type="PANTHER" id="PTHR47506:SF1">
    <property type="entry name" value="HTH-TYPE TRANSCRIPTIONAL REGULATOR YJDC"/>
    <property type="match status" value="1"/>
</dbReference>
<dbReference type="GO" id="GO:0003677">
    <property type="term" value="F:DNA binding"/>
    <property type="evidence" value="ECO:0007669"/>
    <property type="project" value="UniProtKB-UniRule"/>
</dbReference>
<dbReference type="InterPro" id="IPR009057">
    <property type="entry name" value="Homeodomain-like_sf"/>
</dbReference>
<dbReference type="PANTHER" id="PTHR47506">
    <property type="entry name" value="TRANSCRIPTIONAL REGULATORY PROTEIN"/>
    <property type="match status" value="1"/>
</dbReference>
<dbReference type="InterPro" id="IPR054156">
    <property type="entry name" value="YxaF_TetR_C"/>
</dbReference>
<dbReference type="Proteomes" id="UP000246058">
    <property type="component" value="Chromosome"/>
</dbReference>
<dbReference type="InterPro" id="IPR001647">
    <property type="entry name" value="HTH_TetR"/>
</dbReference>
<accession>A0A2U8VRG4</accession>
<dbReference type="Pfam" id="PF21993">
    <property type="entry name" value="TetR_C_13_2"/>
    <property type="match status" value="1"/>
</dbReference>
<reference evidence="6 7" key="1">
    <citation type="submission" date="2018-05" db="EMBL/GenBank/DDBJ databases">
        <title>Complete Genome Sequence of Methylobacterium sp. 17Sr1-43.</title>
        <authorList>
            <person name="Srinivasan S."/>
        </authorList>
    </citation>
    <scope>NUCLEOTIDE SEQUENCE [LARGE SCALE GENOMIC DNA]</scope>
    <source>
        <strain evidence="6 7">17Sr1-43</strain>
    </source>
</reference>
<dbReference type="EMBL" id="CP029551">
    <property type="protein sequence ID" value="AWN36021.1"/>
    <property type="molecule type" value="Genomic_DNA"/>
</dbReference>
<feature type="domain" description="HTH tetR-type" evidence="5">
    <location>
        <begin position="21"/>
        <end position="81"/>
    </location>
</feature>
<dbReference type="SUPFAM" id="SSF46689">
    <property type="entry name" value="Homeodomain-like"/>
    <property type="match status" value="1"/>
</dbReference>
<dbReference type="OrthoDB" id="9811084at2"/>
<dbReference type="AlphaFoldDB" id="A0A2U8VRG4"/>
<dbReference type="RefSeq" id="WP_109951131.1">
    <property type="nucleotide sequence ID" value="NZ_CP029551.1"/>
</dbReference>
<dbReference type="InterPro" id="IPR036271">
    <property type="entry name" value="Tet_transcr_reg_TetR-rel_C_sf"/>
</dbReference>
<evidence type="ECO:0000256" key="1">
    <source>
        <dbReference type="ARBA" id="ARBA00023015"/>
    </source>
</evidence>
<feature type="DNA-binding region" description="H-T-H motif" evidence="4">
    <location>
        <begin position="44"/>
        <end position="63"/>
    </location>
</feature>
<evidence type="ECO:0000256" key="3">
    <source>
        <dbReference type="ARBA" id="ARBA00023163"/>
    </source>
</evidence>
<keyword evidence="2 4" id="KW-0238">DNA-binding</keyword>
<evidence type="ECO:0000256" key="4">
    <source>
        <dbReference type="PROSITE-ProRule" id="PRU00335"/>
    </source>
</evidence>
<evidence type="ECO:0000313" key="7">
    <source>
        <dbReference type="Proteomes" id="UP000246058"/>
    </source>
</evidence>
<dbReference type="KEGG" id="meti:DK427_10020"/>
<proteinExistence type="predicted"/>
<dbReference type="PROSITE" id="PS50977">
    <property type="entry name" value="HTH_TETR_2"/>
    <property type="match status" value="1"/>
</dbReference>
<dbReference type="SUPFAM" id="SSF48498">
    <property type="entry name" value="Tetracyclin repressor-like, C-terminal domain"/>
    <property type="match status" value="1"/>
</dbReference>
<evidence type="ECO:0000313" key="6">
    <source>
        <dbReference type="EMBL" id="AWN36021.1"/>
    </source>
</evidence>
<dbReference type="Gene3D" id="1.10.357.10">
    <property type="entry name" value="Tetracycline Repressor, domain 2"/>
    <property type="match status" value="1"/>
</dbReference>
<organism evidence="6 7">
    <name type="scientific">Methylobacterium radiodurans</name>
    <dbReference type="NCBI Taxonomy" id="2202828"/>
    <lineage>
        <taxon>Bacteria</taxon>
        <taxon>Pseudomonadati</taxon>
        <taxon>Pseudomonadota</taxon>
        <taxon>Alphaproteobacteria</taxon>
        <taxon>Hyphomicrobiales</taxon>
        <taxon>Methylobacteriaceae</taxon>
        <taxon>Methylobacterium</taxon>
    </lineage>
</organism>
<gene>
    <name evidence="6" type="ORF">DK427_10020</name>
</gene>
<dbReference type="PRINTS" id="PR00455">
    <property type="entry name" value="HTHTETR"/>
</dbReference>
<dbReference type="Pfam" id="PF00440">
    <property type="entry name" value="TetR_N"/>
    <property type="match status" value="1"/>
</dbReference>
<protein>
    <submittedName>
        <fullName evidence="6">TetR family transcriptional regulator</fullName>
    </submittedName>
</protein>
<evidence type="ECO:0000256" key="2">
    <source>
        <dbReference type="ARBA" id="ARBA00023125"/>
    </source>
</evidence>